<dbReference type="CDD" id="cd07067">
    <property type="entry name" value="HP_PGM_like"/>
    <property type="match status" value="1"/>
</dbReference>
<dbReference type="InterPro" id="IPR013078">
    <property type="entry name" value="His_Pase_superF_clade-1"/>
</dbReference>
<organism evidence="2 3">
    <name type="scientific">Candidatus Desulfobacillus denitrificans</name>
    <dbReference type="NCBI Taxonomy" id="2608985"/>
    <lineage>
        <taxon>Bacteria</taxon>
        <taxon>Pseudomonadati</taxon>
        <taxon>Pseudomonadota</taxon>
        <taxon>Betaproteobacteria</taxon>
        <taxon>Candidatus Desulfobacillus</taxon>
    </lineage>
</organism>
<accession>A0A809QVI8</accession>
<evidence type="ECO:0000256" key="1">
    <source>
        <dbReference type="SAM" id="SignalP"/>
    </source>
</evidence>
<dbReference type="InterPro" id="IPR029033">
    <property type="entry name" value="His_PPase_superfam"/>
</dbReference>
<dbReference type="AlphaFoldDB" id="A0A809QVI8"/>
<evidence type="ECO:0000313" key="2">
    <source>
        <dbReference type="EMBL" id="BBO19460.1"/>
    </source>
</evidence>
<proteinExistence type="predicted"/>
<dbReference type="Proteomes" id="UP000662914">
    <property type="component" value="Chromosome"/>
</dbReference>
<dbReference type="EMBL" id="AP021857">
    <property type="protein sequence ID" value="BBO19460.1"/>
    <property type="molecule type" value="Genomic_DNA"/>
</dbReference>
<reference evidence="2" key="1">
    <citation type="journal article" name="DNA Res.">
        <title>The physiological potential of anammox bacteria as revealed by their core genome structure.</title>
        <authorList>
            <person name="Okubo T."/>
            <person name="Toyoda A."/>
            <person name="Fukuhara K."/>
            <person name="Uchiyama I."/>
            <person name="Harigaya Y."/>
            <person name="Kuroiwa M."/>
            <person name="Suzuki T."/>
            <person name="Murakami Y."/>
            <person name="Suwa Y."/>
            <person name="Takami H."/>
        </authorList>
    </citation>
    <scope>NUCLEOTIDE SEQUENCE</scope>
    <source>
        <strain evidence="2">317325-3</strain>
    </source>
</reference>
<evidence type="ECO:0000313" key="3">
    <source>
        <dbReference type="Proteomes" id="UP000662914"/>
    </source>
</evidence>
<dbReference type="SUPFAM" id="SSF53254">
    <property type="entry name" value="Phosphoglycerate mutase-like"/>
    <property type="match status" value="1"/>
</dbReference>
<keyword evidence="1" id="KW-0732">Signal</keyword>
<sequence>MKKLLYWLAVCACTLLVPLTPVRADEALWAELKAGGNVLLIRHAASGPGTGDPSGFFLGDCKTQRNLSEAGREEARRLGRALKWRAVAVSEVRASRWCRTLETAELAFGHPPVAWEALDALEQAPDREAERAHAVIALADTVRPPQNIALVTHAANIRALTGIAPSTAEIVVVRGAGGKIRVVGRLPVQ</sequence>
<dbReference type="KEGG" id="ddz:DSYM_01590"/>
<dbReference type="Gene3D" id="3.40.50.1240">
    <property type="entry name" value="Phosphoglycerate mutase-like"/>
    <property type="match status" value="1"/>
</dbReference>
<feature type="chain" id="PRO_5035208105" evidence="1">
    <location>
        <begin position="25"/>
        <end position="189"/>
    </location>
</feature>
<feature type="signal peptide" evidence="1">
    <location>
        <begin position="1"/>
        <end position="24"/>
    </location>
</feature>
<gene>
    <name evidence="2" type="ORF">DSYM_01590</name>
</gene>
<protein>
    <submittedName>
        <fullName evidence="2">Histidine phosphatase domain protein</fullName>
    </submittedName>
</protein>
<name>A0A809QVI8_9PROT</name>
<dbReference type="Pfam" id="PF00300">
    <property type="entry name" value="His_Phos_1"/>
    <property type="match status" value="1"/>
</dbReference>
<dbReference type="SMART" id="SM00855">
    <property type="entry name" value="PGAM"/>
    <property type="match status" value="1"/>
</dbReference>